<feature type="domain" description="AB hydrolase-1" evidence="2">
    <location>
        <begin position="77"/>
        <end position="200"/>
    </location>
</feature>
<feature type="transmembrane region" description="Helical" evidence="1">
    <location>
        <begin position="6"/>
        <end position="26"/>
    </location>
</feature>
<keyword evidence="1" id="KW-1133">Transmembrane helix</keyword>
<dbReference type="InterPro" id="IPR029058">
    <property type="entry name" value="AB_hydrolase_fold"/>
</dbReference>
<gene>
    <name evidence="3" type="ORF">EJQ19_27490</name>
</gene>
<dbReference type="RefSeq" id="WP_126144429.1">
    <property type="nucleotide sequence ID" value="NZ_RXHU01000100.1"/>
</dbReference>
<dbReference type="Pfam" id="PF00561">
    <property type="entry name" value="Abhydrolase_1"/>
    <property type="match status" value="1"/>
</dbReference>
<sequence>MIWLIAGSIVIVAFALIVGVSIFVGWRLTHPKRKPLEEGPADYGLAPRQIIFPSRLGDVRLDGWFFEAVHKPQNMTIIMSHGYAGNRLEMGLPALSLTQCLVEAGYHVLMFDFRNSGLSEGTTTTIGYLEQQDVLGAVDWVKTQVASRIVLLGFSMGGSASLLAAAKEEAVLGVITDSAFSQLHPYLKENLPVWSGLPRFPFTPLILTFLPRLVGINPHAVDGLAAVDRIAPRPVLFIHSHDDPAIPSSNSIQMYDRHPAHFELWTTTGAGHVGSYRLYAEAYVKRLLNFLSKF</sequence>
<keyword evidence="1" id="KW-0472">Membrane</keyword>
<evidence type="ECO:0000256" key="1">
    <source>
        <dbReference type="SAM" id="Phobius"/>
    </source>
</evidence>
<dbReference type="Gene3D" id="3.40.50.1820">
    <property type="entry name" value="alpha/beta hydrolase"/>
    <property type="match status" value="1"/>
</dbReference>
<dbReference type="OrthoDB" id="9776685at2"/>
<dbReference type="Proteomes" id="UP000276128">
    <property type="component" value="Unassembled WGS sequence"/>
</dbReference>
<keyword evidence="3" id="KW-0378">Hydrolase</keyword>
<dbReference type="InterPro" id="IPR052920">
    <property type="entry name" value="DNA-binding_regulatory"/>
</dbReference>
<dbReference type="InterPro" id="IPR000073">
    <property type="entry name" value="AB_hydrolase_1"/>
</dbReference>
<keyword evidence="4" id="KW-1185">Reference proteome</keyword>
<accession>A0A3S0C6V3</accession>
<keyword evidence="1" id="KW-0812">Transmembrane</keyword>
<dbReference type="GO" id="GO:0016787">
    <property type="term" value="F:hydrolase activity"/>
    <property type="evidence" value="ECO:0007669"/>
    <property type="project" value="UniProtKB-KW"/>
</dbReference>
<dbReference type="PANTHER" id="PTHR43358">
    <property type="entry name" value="ALPHA/BETA-HYDROLASE"/>
    <property type="match status" value="1"/>
</dbReference>
<dbReference type="EMBL" id="RXHU01000100">
    <property type="protein sequence ID" value="RTE03573.1"/>
    <property type="molecule type" value="Genomic_DNA"/>
</dbReference>
<evidence type="ECO:0000259" key="2">
    <source>
        <dbReference type="Pfam" id="PF00561"/>
    </source>
</evidence>
<reference evidence="3 4" key="1">
    <citation type="submission" date="2018-12" db="EMBL/GenBank/DDBJ databases">
        <title>Bacillus ochoae sp. nov., Paenibacillus whitsoniae sp. nov., Paenibacillus spiritus sp. nov. Isolated from the Mars Exploration Rover during spacecraft assembly.</title>
        <authorList>
            <person name="Seuylemezian A."/>
            <person name="Vaishampayan P."/>
        </authorList>
    </citation>
    <scope>NUCLEOTIDE SEQUENCE [LARGE SCALE GENOMIC DNA]</scope>
    <source>
        <strain evidence="3 4">MER 54</strain>
    </source>
</reference>
<name>A0A3S0C6V3_9BACL</name>
<dbReference type="PANTHER" id="PTHR43358:SF4">
    <property type="entry name" value="ALPHA_BETA HYDROLASE FOLD-1 DOMAIN-CONTAINING PROTEIN"/>
    <property type="match status" value="1"/>
</dbReference>
<protein>
    <submittedName>
        <fullName evidence="3">Alpha/beta hydrolase</fullName>
    </submittedName>
</protein>
<proteinExistence type="predicted"/>
<evidence type="ECO:0000313" key="4">
    <source>
        <dbReference type="Proteomes" id="UP000276128"/>
    </source>
</evidence>
<dbReference type="AlphaFoldDB" id="A0A3S0C6V3"/>
<dbReference type="SUPFAM" id="SSF53474">
    <property type="entry name" value="alpha/beta-Hydrolases"/>
    <property type="match status" value="1"/>
</dbReference>
<comment type="caution">
    <text evidence="3">The sequence shown here is derived from an EMBL/GenBank/DDBJ whole genome shotgun (WGS) entry which is preliminary data.</text>
</comment>
<organism evidence="3 4">
    <name type="scientific">Paenibacillus whitsoniae</name>
    <dbReference type="NCBI Taxonomy" id="2496558"/>
    <lineage>
        <taxon>Bacteria</taxon>
        <taxon>Bacillati</taxon>
        <taxon>Bacillota</taxon>
        <taxon>Bacilli</taxon>
        <taxon>Bacillales</taxon>
        <taxon>Paenibacillaceae</taxon>
        <taxon>Paenibacillus</taxon>
    </lineage>
</organism>
<evidence type="ECO:0000313" key="3">
    <source>
        <dbReference type="EMBL" id="RTE03573.1"/>
    </source>
</evidence>